<feature type="signal peptide" evidence="2">
    <location>
        <begin position="1"/>
        <end position="26"/>
    </location>
</feature>
<protein>
    <submittedName>
        <fullName evidence="5">Uncharacterized protein</fullName>
    </submittedName>
</protein>
<gene>
    <name evidence="5" type="ORF">ZIOFF_065016</name>
</gene>
<dbReference type="SMART" id="SM00848">
    <property type="entry name" value="Inhibitor_I29"/>
    <property type="match status" value="1"/>
</dbReference>
<dbReference type="InterPro" id="IPR000668">
    <property type="entry name" value="Peptidase_C1A_C"/>
</dbReference>
<evidence type="ECO:0000259" key="4">
    <source>
        <dbReference type="SMART" id="SM00848"/>
    </source>
</evidence>
<evidence type="ECO:0000256" key="1">
    <source>
        <dbReference type="ARBA" id="ARBA00023157"/>
    </source>
</evidence>
<dbReference type="PANTHER" id="PTHR12411">
    <property type="entry name" value="CYSTEINE PROTEASE FAMILY C1-RELATED"/>
    <property type="match status" value="1"/>
</dbReference>
<proteinExistence type="predicted"/>
<dbReference type="Pfam" id="PF08246">
    <property type="entry name" value="Inhibitor_I29"/>
    <property type="match status" value="1"/>
</dbReference>
<evidence type="ECO:0000313" key="5">
    <source>
        <dbReference type="EMBL" id="KAG6475787.1"/>
    </source>
</evidence>
<feature type="domain" description="Peptidase C1A papain C-terminal" evidence="3">
    <location>
        <begin position="135"/>
        <end position="356"/>
    </location>
</feature>
<dbReference type="InterPro" id="IPR039417">
    <property type="entry name" value="Peptidase_C1A_papain-like"/>
</dbReference>
<feature type="chain" id="PRO_5035203447" evidence="2">
    <location>
        <begin position="27"/>
        <end position="358"/>
    </location>
</feature>
<reference evidence="5 6" key="1">
    <citation type="submission" date="2020-08" db="EMBL/GenBank/DDBJ databases">
        <title>Plant Genome Project.</title>
        <authorList>
            <person name="Zhang R.-G."/>
        </authorList>
    </citation>
    <scope>NUCLEOTIDE SEQUENCE [LARGE SCALE GENOMIC DNA]</scope>
    <source>
        <tissue evidence="5">Rhizome</tissue>
    </source>
</reference>
<evidence type="ECO:0000256" key="2">
    <source>
        <dbReference type="SAM" id="SignalP"/>
    </source>
</evidence>
<dbReference type="Proteomes" id="UP000734854">
    <property type="component" value="Unassembled WGS sequence"/>
</dbReference>
<organism evidence="5 6">
    <name type="scientific">Zingiber officinale</name>
    <name type="common">Ginger</name>
    <name type="synonym">Amomum zingiber</name>
    <dbReference type="NCBI Taxonomy" id="94328"/>
    <lineage>
        <taxon>Eukaryota</taxon>
        <taxon>Viridiplantae</taxon>
        <taxon>Streptophyta</taxon>
        <taxon>Embryophyta</taxon>
        <taxon>Tracheophyta</taxon>
        <taxon>Spermatophyta</taxon>
        <taxon>Magnoliopsida</taxon>
        <taxon>Liliopsida</taxon>
        <taxon>Zingiberales</taxon>
        <taxon>Zingiberaceae</taxon>
        <taxon>Zingiber</taxon>
    </lineage>
</organism>
<keyword evidence="6" id="KW-1185">Reference proteome</keyword>
<dbReference type="OrthoDB" id="10253408at2759"/>
<dbReference type="Pfam" id="PF00112">
    <property type="entry name" value="Peptidase_C1"/>
    <property type="match status" value="1"/>
</dbReference>
<feature type="domain" description="Cathepsin propeptide inhibitor" evidence="4">
    <location>
        <begin position="49"/>
        <end position="106"/>
    </location>
</feature>
<sequence length="358" mass="39464">MAFHCTLHQFFGVALLVLLIVRPSNSAGSSKANEVDGGSISYRALNQRHESWMRKYHRNYHNDTAAQEKRFNIFAANMNFIDSFNKGNHNFSLKSNNFTDMTNKEFTESYTNSRLSHYFRYGKPQPSPTNYSYQPPNGIDWRDKGAVTGVKNQGACGSCWAFATVAAIEGIIQIKTGKLTALSEQELVDCVPPRKGHKSCDGGYVKRAFNFVIHNGSLTTEDNYPYKGVPGPCNFTLNSASDLTQASGVTIKGFKQVNNDETELLKAVARQPVTVSVAINTTILQSYSAGVLTEIGCGSDINHSMTVVGYGTENGTDYWLLKNSYGPDWGDSGYIEMARGVNGGICRITEEAFYPVID</sequence>
<name>A0A8J5KGT9_ZINOF</name>
<dbReference type="GO" id="GO:0008234">
    <property type="term" value="F:cysteine-type peptidase activity"/>
    <property type="evidence" value="ECO:0007669"/>
    <property type="project" value="InterPro"/>
</dbReference>
<dbReference type="AlphaFoldDB" id="A0A8J5KGT9"/>
<dbReference type="CDD" id="cd02248">
    <property type="entry name" value="Peptidase_C1A"/>
    <property type="match status" value="1"/>
</dbReference>
<dbReference type="SMART" id="SM00645">
    <property type="entry name" value="Pept_C1"/>
    <property type="match status" value="1"/>
</dbReference>
<keyword evidence="1" id="KW-1015">Disulfide bond</keyword>
<dbReference type="InterPro" id="IPR000169">
    <property type="entry name" value="Pept_cys_AS"/>
</dbReference>
<dbReference type="InterPro" id="IPR013201">
    <property type="entry name" value="Prot_inhib_I29"/>
</dbReference>
<keyword evidence="2" id="KW-0732">Signal</keyword>
<dbReference type="PROSITE" id="PS00139">
    <property type="entry name" value="THIOL_PROTEASE_CYS"/>
    <property type="match status" value="1"/>
</dbReference>
<dbReference type="InterPro" id="IPR013128">
    <property type="entry name" value="Peptidase_C1A"/>
</dbReference>
<dbReference type="InterPro" id="IPR025660">
    <property type="entry name" value="Pept_his_AS"/>
</dbReference>
<accession>A0A8J5KGT9</accession>
<dbReference type="GO" id="GO:0006508">
    <property type="term" value="P:proteolysis"/>
    <property type="evidence" value="ECO:0007669"/>
    <property type="project" value="InterPro"/>
</dbReference>
<evidence type="ECO:0000313" key="6">
    <source>
        <dbReference type="Proteomes" id="UP000734854"/>
    </source>
</evidence>
<evidence type="ECO:0000259" key="3">
    <source>
        <dbReference type="SMART" id="SM00645"/>
    </source>
</evidence>
<dbReference type="FunFam" id="3.90.70.10:FF:000332">
    <property type="entry name" value="Cathepsin L1"/>
    <property type="match status" value="1"/>
</dbReference>
<dbReference type="EMBL" id="JACMSC010000018">
    <property type="protein sequence ID" value="KAG6475787.1"/>
    <property type="molecule type" value="Genomic_DNA"/>
</dbReference>
<comment type="caution">
    <text evidence="5">The sequence shown here is derived from an EMBL/GenBank/DDBJ whole genome shotgun (WGS) entry which is preliminary data.</text>
</comment>
<dbReference type="PROSITE" id="PS00639">
    <property type="entry name" value="THIOL_PROTEASE_HIS"/>
    <property type="match status" value="1"/>
</dbReference>